<evidence type="ECO:0000313" key="2">
    <source>
        <dbReference type="EMBL" id="GAA2239644.1"/>
    </source>
</evidence>
<comment type="caution">
    <text evidence="2">The sequence shown here is derived from an EMBL/GenBank/DDBJ whole genome shotgun (WGS) entry which is preliminary data.</text>
</comment>
<proteinExistence type="predicted"/>
<evidence type="ECO:0000256" key="1">
    <source>
        <dbReference type="SAM" id="MobiDB-lite"/>
    </source>
</evidence>
<dbReference type="EMBL" id="BAAATR010000007">
    <property type="protein sequence ID" value="GAA2239644.1"/>
    <property type="molecule type" value="Genomic_DNA"/>
</dbReference>
<name>A0ABN3DR68_9ACTN</name>
<dbReference type="Proteomes" id="UP001500305">
    <property type="component" value="Unassembled WGS sequence"/>
</dbReference>
<sequence>MELTGVEQEGNASRCVRTERTERSLGEVRAGRGGPQDVTDLQAVPTGGAALEPLRTVLVHEDAGRDVRERDVELRVLRRPIR</sequence>
<reference evidence="2 3" key="1">
    <citation type="journal article" date="2019" name="Int. J. Syst. Evol. Microbiol.">
        <title>The Global Catalogue of Microorganisms (GCM) 10K type strain sequencing project: providing services to taxonomists for standard genome sequencing and annotation.</title>
        <authorList>
            <consortium name="The Broad Institute Genomics Platform"/>
            <consortium name="The Broad Institute Genome Sequencing Center for Infectious Disease"/>
            <person name="Wu L."/>
            <person name="Ma J."/>
        </authorList>
    </citation>
    <scope>NUCLEOTIDE SEQUENCE [LARGE SCALE GENOMIC DNA]</scope>
    <source>
        <strain evidence="2 3">JCM 7356</strain>
    </source>
</reference>
<evidence type="ECO:0000313" key="3">
    <source>
        <dbReference type="Proteomes" id="UP001500305"/>
    </source>
</evidence>
<feature type="region of interest" description="Disordered" evidence="1">
    <location>
        <begin position="1"/>
        <end position="42"/>
    </location>
</feature>
<accession>A0ABN3DR68</accession>
<keyword evidence="3" id="KW-1185">Reference proteome</keyword>
<organism evidence="2 3">
    <name type="scientific">Kitasatospora cystarginea</name>
    <dbReference type="NCBI Taxonomy" id="58350"/>
    <lineage>
        <taxon>Bacteria</taxon>
        <taxon>Bacillati</taxon>
        <taxon>Actinomycetota</taxon>
        <taxon>Actinomycetes</taxon>
        <taxon>Kitasatosporales</taxon>
        <taxon>Streptomycetaceae</taxon>
        <taxon>Kitasatospora</taxon>
    </lineage>
</organism>
<protein>
    <submittedName>
        <fullName evidence="2">Uncharacterized protein</fullName>
    </submittedName>
</protein>
<gene>
    <name evidence="2" type="ORF">GCM10010430_21190</name>
</gene>
<feature type="compositionally biased region" description="Basic and acidic residues" evidence="1">
    <location>
        <begin position="16"/>
        <end position="30"/>
    </location>
</feature>